<evidence type="ECO:0000256" key="10">
    <source>
        <dbReference type="SAM" id="Phobius"/>
    </source>
</evidence>
<dbReference type="GO" id="GO:0032991">
    <property type="term" value="C:protein-containing complex"/>
    <property type="evidence" value="ECO:0007669"/>
    <property type="project" value="UniProtKB-ARBA"/>
</dbReference>
<dbReference type="InterPro" id="IPR018791">
    <property type="entry name" value="UV_resistance/autophagy_Atg14"/>
</dbReference>
<reference evidence="11" key="1">
    <citation type="submission" date="2021-07" db="EMBL/GenBank/DDBJ databases">
        <authorList>
            <person name="Branca A.L. A."/>
        </authorList>
    </citation>
    <scope>NUCLEOTIDE SEQUENCE</scope>
</reference>
<dbReference type="GO" id="GO:0005886">
    <property type="term" value="C:plasma membrane"/>
    <property type="evidence" value="ECO:0007669"/>
    <property type="project" value="TreeGrafter"/>
</dbReference>
<evidence type="ECO:0000256" key="6">
    <source>
        <dbReference type="ARBA" id="ARBA00023054"/>
    </source>
</evidence>
<evidence type="ECO:0000313" key="12">
    <source>
        <dbReference type="Proteomes" id="UP001154252"/>
    </source>
</evidence>
<evidence type="ECO:0000256" key="4">
    <source>
        <dbReference type="ARBA" id="ARBA00022692"/>
    </source>
</evidence>
<protein>
    <recommendedName>
        <fullName evidence="3">Autophagy-related protein 14</fullName>
    </recommendedName>
</protein>
<organism evidence="11 12">
    <name type="scientific">Penicillium egyptiacum</name>
    <dbReference type="NCBI Taxonomy" id="1303716"/>
    <lineage>
        <taxon>Eukaryota</taxon>
        <taxon>Fungi</taxon>
        <taxon>Dikarya</taxon>
        <taxon>Ascomycota</taxon>
        <taxon>Pezizomycotina</taxon>
        <taxon>Eurotiomycetes</taxon>
        <taxon>Eurotiomycetidae</taxon>
        <taxon>Eurotiales</taxon>
        <taxon>Aspergillaceae</taxon>
        <taxon>Penicillium</taxon>
    </lineage>
</organism>
<dbReference type="PANTHER" id="PTHR11040">
    <property type="entry name" value="ZINC/IRON TRANSPORTER"/>
    <property type="match status" value="1"/>
</dbReference>
<accession>A0A9W4P6N2</accession>
<feature type="region of interest" description="Disordered" evidence="9">
    <location>
        <begin position="272"/>
        <end position="292"/>
    </location>
</feature>
<proteinExistence type="inferred from homology"/>
<comment type="subcellular location">
    <subcellularLocation>
        <location evidence="1">Membrane</location>
        <topology evidence="1">Multi-pass membrane protein</topology>
    </subcellularLocation>
</comment>
<keyword evidence="5 10" id="KW-1133">Transmembrane helix</keyword>
<dbReference type="OrthoDB" id="16772at2759"/>
<feature type="transmembrane region" description="Helical" evidence="10">
    <location>
        <begin position="573"/>
        <end position="595"/>
    </location>
</feature>
<feature type="coiled-coil region" evidence="8">
    <location>
        <begin position="94"/>
        <end position="121"/>
    </location>
</feature>
<feature type="transmembrane region" description="Helical" evidence="10">
    <location>
        <begin position="648"/>
        <end position="670"/>
    </location>
</feature>
<dbReference type="AlphaFoldDB" id="A0A9W4P6N2"/>
<feature type="transmembrane region" description="Helical" evidence="10">
    <location>
        <begin position="955"/>
        <end position="972"/>
    </location>
</feature>
<dbReference type="Pfam" id="PF10186">
    <property type="entry name" value="ATG14"/>
    <property type="match status" value="1"/>
</dbReference>
<dbReference type="EMBL" id="CAJVRC010000872">
    <property type="protein sequence ID" value="CAG8901865.1"/>
    <property type="molecule type" value="Genomic_DNA"/>
</dbReference>
<dbReference type="InterPro" id="IPR003689">
    <property type="entry name" value="ZIP"/>
</dbReference>
<dbReference type="GO" id="GO:0005737">
    <property type="term" value="C:cytoplasm"/>
    <property type="evidence" value="ECO:0007669"/>
    <property type="project" value="UniProtKB-ARBA"/>
</dbReference>
<feature type="compositionally biased region" description="Polar residues" evidence="9">
    <location>
        <begin position="500"/>
        <end position="512"/>
    </location>
</feature>
<evidence type="ECO:0000256" key="7">
    <source>
        <dbReference type="ARBA" id="ARBA00023136"/>
    </source>
</evidence>
<evidence type="ECO:0000256" key="8">
    <source>
        <dbReference type="SAM" id="Coils"/>
    </source>
</evidence>
<feature type="region of interest" description="Disordered" evidence="9">
    <location>
        <begin position="719"/>
        <end position="806"/>
    </location>
</feature>
<dbReference type="PANTHER" id="PTHR11040:SF60">
    <property type="entry name" value="FAMILY ZINC TRANSPORTER, PUTATIVE (AFU_ORTHOLOGUE AFUA_8G04010)-RELATED"/>
    <property type="match status" value="1"/>
</dbReference>
<comment type="caution">
    <text evidence="11">The sequence shown here is derived from an EMBL/GenBank/DDBJ whole genome shotgun (WGS) entry which is preliminary data.</text>
</comment>
<sequence length="973" mass="107199">MSCSICSRAPHSRLSFHCPTCARNQLYQLRIDSTHVLLEKEVLGKQIETAVTCGSRWDPPSPHERDLLDTDKACSPRWVLQTVSTRHAVSLAKRELVSHQLEALKIEVEDKRAQIAKQKEVLARRRSDAESAKFQLEERETGILAGVQNTSKRVEHVWHSLHSKTAESRIYLCREVANLYGLRKTTKKGQGRETYVLGCGFIVDLRDMNGKFPPARGIPHEQISTSFSNIAHLLIIVSHYLSLRLPAEITLPHKNYPVPTIYTPSASYRSRDGHDGADYPSSLSPAASRTVDPRIHTPRPRPLFIDKPLPRLAKEDPATYAFFLEGATLLAWNVAWLCRTQGINLSSDSWEEVCDIGKSLWQLLVAPPAHPSTLMRAFAGRDTQTQMKSAKDSPRTTIQRTTSFPMLGHYSHGTAHSFLGASEGVEFMRIWKLPTPTKIVDKLKSNLLGEMASAEWELLEEKEWDDAATDSSQSSARQSRKVIVPGSQSGSVEIDRTTTKARSGRTQGNEDASSPRPKGTKGWTKVADLKRALSAISEIPDALLRAELLRRDGASDDTPACGSKDRGAYNTPLHVMALFLILGLSTFACSFPVLARRFPGLPIPRRFLFISRHFGTGVLIATAFVHLLPTAFVSLTDPCLPRFWSQTYRAMPGFVAMISVFAVVIVEMFFAMKGAKHVHGSEYDNLIGEVRCDSILHGGNPVDYSGIEAQQVSDSIYLDSMGNNSKSRATRASGSSHESDRPHLANSSPDKEDDEDDLDELDDYMDDDGLISGQAAHSAQSRPVHRHRPRESESHRQQTDTDAPIQNPQRQLLQCLLLEAGILFHSIFIGMALSVATGTSFVVLLIAISFHQTFEGFALGSRIASLIPDLFAPNSMKPWLMSLAYGTTTPLGQAIGLVLHNLYDPASATGLLMVGITNAISSGLLLFAGLVELLAEDFLSESSYETLRGRRRVEACVSVACGALLMAFVGAFA</sequence>
<comment type="similarity">
    <text evidence="2">Belongs to the ATG14 family.</text>
</comment>
<evidence type="ECO:0000256" key="2">
    <source>
        <dbReference type="ARBA" id="ARBA00009574"/>
    </source>
</evidence>
<dbReference type="Proteomes" id="UP001154252">
    <property type="component" value="Unassembled WGS sequence"/>
</dbReference>
<evidence type="ECO:0000256" key="1">
    <source>
        <dbReference type="ARBA" id="ARBA00004141"/>
    </source>
</evidence>
<evidence type="ECO:0000256" key="3">
    <source>
        <dbReference type="ARBA" id="ARBA00013807"/>
    </source>
</evidence>
<feature type="region of interest" description="Disordered" evidence="9">
    <location>
        <begin position="464"/>
        <end position="522"/>
    </location>
</feature>
<gene>
    <name evidence="11" type="ORF">PEGY_LOCUS6624</name>
</gene>
<keyword evidence="12" id="KW-1185">Reference proteome</keyword>
<feature type="compositionally biased region" description="Basic and acidic residues" evidence="9">
    <location>
        <begin position="790"/>
        <end position="799"/>
    </location>
</feature>
<keyword evidence="7 10" id="KW-0472">Membrane</keyword>
<evidence type="ECO:0000256" key="9">
    <source>
        <dbReference type="SAM" id="MobiDB-lite"/>
    </source>
</evidence>
<evidence type="ECO:0000256" key="5">
    <source>
        <dbReference type="ARBA" id="ARBA00022989"/>
    </source>
</evidence>
<feature type="compositionally biased region" description="Polar residues" evidence="9">
    <location>
        <begin position="721"/>
        <end position="736"/>
    </location>
</feature>
<feature type="transmembrane region" description="Helical" evidence="10">
    <location>
        <begin position="911"/>
        <end position="934"/>
    </location>
</feature>
<name>A0A9W4P6N2_9EURO</name>
<keyword evidence="6 8" id="KW-0175">Coiled coil</keyword>
<evidence type="ECO:0000313" key="11">
    <source>
        <dbReference type="EMBL" id="CAG8901865.1"/>
    </source>
</evidence>
<dbReference type="Pfam" id="PF02535">
    <property type="entry name" value="Zip"/>
    <property type="match status" value="1"/>
</dbReference>
<feature type="transmembrane region" description="Helical" evidence="10">
    <location>
        <begin position="607"/>
        <end position="628"/>
    </location>
</feature>
<dbReference type="GO" id="GO:0005385">
    <property type="term" value="F:zinc ion transmembrane transporter activity"/>
    <property type="evidence" value="ECO:0007669"/>
    <property type="project" value="TreeGrafter"/>
</dbReference>
<feature type="compositionally biased region" description="Acidic residues" evidence="9">
    <location>
        <begin position="751"/>
        <end position="769"/>
    </location>
</feature>
<keyword evidence="4 10" id="KW-0812">Transmembrane</keyword>